<dbReference type="EMBL" id="BAAAEU010000027">
    <property type="protein sequence ID" value="GAA0723792.1"/>
    <property type="molecule type" value="Genomic_DNA"/>
</dbReference>
<dbReference type="RefSeq" id="WP_343793787.1">
    <property type="nucleotide sequence ID" value="NZ_BAAAEU010000027.1"/>
</dbReference>
<accession>A0ABP3U6W1</accession>
<protein>
    <submittedName>
        <fullName evidence="1">Uncharacterized protein</fullName>
    </submittedName>
</protein>
<comment type="caution">
    <text evidence="1">The sequence shown here is derived from an EMBL/GenBank/DDBJ whole genome shotgun (WGS) entry which is preliminary data.</text>
</comment>
<evidence type="ECO:0000313" key="1">
    <source>
        <dbReference type="EMBL" id="GAA0723792.1"/>
    </source>
</evidence>
<sequence length="134" mass="14717">MGKVFKIIGVVLILILVPKIIMKVMGPKESGPNSQIDSMVKEINANLPKDLGSGATLTKADFDGRALRYFYTLDTRSGFTIDQKDKYEGNLRNIACGSMKPVLDQGFNVDFQTTYSESGTPKSFDTSIQPSKCL</sequence>
<evidence type="ECO:0000313" key="2">
    <source>
        <dbReference type="Proteomes" id="UP001501523"/>
    </source>
</evidence>
<gene>
    <name evidence="1" type="ORF">GCM10009105_35990</name>
</gene>
<dbReference type="Proteomes" id="UP001501523">
    <property type="component" value="Unassembled WGS sequence"/>
</dbReference>
<reference evidence="2" key="1">
    <citation type="journal article" date="2019" name="Int. J. Syst. Evol. Microbiol.">
        <title>The Global Catalogue of Microorganisms (GCM) 10K type strain sequencing project: providing services to taxonomists for standard genome sequencing and annotation.</title>
        <authorList>
            <consortium name="The Broad Institute Genomics Platform"/>
            <consortium name="The Broad Institute Genome Sequencing Center for Infectious Disease"/>
            <person name="Wu L."/>
            <person name="Ma J."/>
        </authorList>
    </citation>
    <scope>NUCLEOTIDE SEQUENCE [LARGE SCALE GENOMIC DNA]</scope>
    <source>
        <strain evidence="2">JCM 15421</strain>
    </source>
</reference>
<name>A0ABP3U6W1_9GAMM</name>
<keyword evidence="2" id="KW-1185">Reference proteome</keyword>
<organism evidence="1 2">
    <name type="scientific">Dokdonella soli</name>
    <dbReference type="NCBI Taxonomy" id="529810"/>
    <lineage>
        <taxon>Bacteria</taxon>
        <taxon>Pseudomonadati</taxon>
        <taxon>Pseudomonadota</taxon>
        <taxon>Gammaproteobacteria</taxon>
        <taxon>Lysobacterales</taxon>
        <taxon>Rhodanobacteraceae</taxon>
        <taxon>Dokdonella</taxon>
    </lineage>
</organism>
<proteinExistence type="predicted"/>